<dbReference type="PANTHER" id="PTHR46796">
    <property type="entry name" value="HTH-TYPE TRANSCRIPTIONAL ACTIVATOR RHAS-RELATED"/>
    <property type="match status" value="1"/>
</dbReference>
<dbReference type="EMBL" id="SZUA01000001">
    <property type="protein sequence ID" value="TKR33510.1"/>
    <property type="molecule type" value="Genomic_DNA"/>
</dbReference>
<keyword evidence="2" id="KW-0238">DNA-binding</keyword>
<proteinExistence type="predicted"/>
<protein>
    <submittedName>
        <fullName evidence="5">AraC family transcriptional regulator</fullName>
    </submittedName>
</protein>
<sequence>MADSDVLPCAHSNKTVQADIGKTRQADSSPETADSVRAPGKARGILRHAPGPGVFHHARIAPAPPLAGVVQHFWIVRWDLEGSPPQVRETLPHPNVHWVFEPGLTRIQGVHTGRFTRVLEGRGGVFGVKFRPGGFRAYLDKPLSALRDASLDGAAVFGAEAAVLEAELFAARSDAEQVAAAERFFLARLPPADPEALRAGEIVDAIASDLSIGRVEQASERWRIGARSLQRLFNEYVGVGPKWVINRYRLHEALERLAEGIEVDWAQLALDLGYFDQAHFIRDFKALVGRPPADYARRG</sequence>
<evidence type="ECO:0000313" key="5">
    <source>
        <dbReference type="EMBL" id="TKR33510.1"/>
    </source>
</evidence>
<evidence type="ECO:0000256" key="2">
    <source>
        <dbReference type="ARBA" id="ARBA00023125"/>
    </source>
</evidence>
<accession>A0A4U5JUG1</accession>
<keyword evidence="3" id="KW-0804">Transcription</keyword>
<name>A0A4U5JUG1_9GAMM</name>
<feature type="domain" description="HTH araC/xylS-type" evidence="4">
    <location>
        <begin position="200"/>
        <end position="298"/>
    </location>
</feature>
<dbReference type="Proteomes" id="UP000308707">
    <property type="component" value="Unassembled WGS sequence"/>
</dbReference>
<dbReference type="OrthoDB" id="9809338at2"/>
<gene>
    <name evidence="5" type="ORF">FCE95_04215</name>
</gene>
<dbReference type="InterPro" id="IPR050204">
    <property type="entry name" value="AraC_XylS_family_regulators"/>
</dbReference>
<reference evidence="5 6" key="1">
    <citation type="submission" date="2019-04" db="EMBL/GenBank/DDBJ databases">
        <title>Reference strain of H23.</title>
        <authorList>
            <person name="Luo X."/>
        </authorList>
    </citation>
    <scope>NUCLEOTIDE SEQUENCE [LARGE SCALE GENOMIC DNA]</scope>
    <source>
        <strain evidence="5 6">H23</strain>
    </source>
</reference>
<comment type="caution">
    <text evidence="5">The sequence shown here is derived from an EMBL/GenBank/DDBJ whole genome shotgun (WGS) entry which is preliminary data.</text>
</comment>
<dbReference type="Pfam" id="PF20240">
    <property type="entry name" value="DUF6597"/>
    <property type="match status" value="1"/>
</dbReference>
<evidence type="ECO:0000313" key="6">
    <source>
        <dbReference type="Proteomes" id="UP000308707"/>
    </source>
</evidence>
<organism evidence="5 6">
    <name type="scientific">Luteimonas gilva</name>
    <dbReference type="NCBI Taxonomy" id="2572684"/>
    <lineage>
        <taxon>Bacteria</taxon>
        <taxon>Pseudomonadati</taxon>
        <taxon>Pseudomonadota</taxon>
        <taxon>Gammaproteobacteria</taxon>
        <taxon>Lysobacterales</taxon>
        <taxon>Lysobacteraceae</taxon>
        <taxon>Luteimonas</taxon>
    </lineage>
</organism>
<dbReference type="InterPro" id="IPR018060">
    <property type="entry name" value="HTH_AraC"/>
</dbReference>
<dbReference type="GO" id="GO:0043565">
    <property type="term" value="F:sequence-specific DNA binding"/>
    <property type="evidence" value="ECO:0007669"/>
    <property type="project" value="InterPro"/>
</dbReference>
<keyword evidence="1" id="KW-0805">Transcription regulation</keyword>
<dbReference type="SMART" id="SM00342">
    <property type="entry name" value="HTH_ARAC"/>
    <property type="match status" value="1"/>
</dbReference>
<dbReference type="Gene3D" id="1.10.10.60">
    <property type="entry name" value="Homeodomain-like"/>
    <property type="match status" value="1"/>
</dbReference>
<evidence type="ECO:0000259" key="4">
    <source>
        <dbReference type="PROSITE" id="PS01124"/>
    </source>
</evidence>
<dbReference type="InterPro" id="IPR009057">
    <property type="entry name" value="Homeodomain-like_sf"/>
</dbReference>
<dbReference type="InterPro" id="IPR046532">
    <property type="entry name" value="DUF6597"/>
</dbReference>
<dbReference type="SUPFAM" id="SSF46689">
    <property type="entry name" value="Homeodomain-like"/>
    <property type="match status" value="1"/>
</dbReference>
<evidence type="ECO:0000256" key="1">
    <source>
        <dbReference type="ARBA" id="ARBA00023015"/>
    </source>
</evidence>
<dbReference type="AlphaFoldDB" id="A0A4U5JUG1"/>
<keyword evidence="6" id="KW-1185">Reference proteome</keyword>
<evidence type="ECO:0000256" key="3">
    <source>
        <dbReference type="ARBA" id="ARBA00023163"/>
    </source>
</evidence>
<dbReference type="PROSITE" id="PS01124">
    <property type="entry name" value="HTH_ARAC_FAMILY_2"/>
    <property type="match status" value="1"/>
</dbReference>
<dbReference type="GO" id="GO:0003700">
    <property type="term" value="F:DNA-binding transcription factor activity"/>
    <property type="evidence" value="ECO:0007669"/>
    <property type="project" value="InterPro"/>
</dbReference>
<dbReference type="Pfam" id="PF12833">
    <property type="entry name" value="HTH_18"/>
    <property type="match status" value="1"/>
</dbReference>